<organism evidence="2 3">
    <name type="scientific">Heyndrickxia camelliae</name>
    <dbReference type="NCBI Taxonomy" id="1707093"/>
    <lineage>
        <taxon>Bacteria</taxon>
        <taxon>Bacillati</taxon>
        <taxon>Bacillota</taxon>
        <taxon>Bacilli</taxon>
        <taxon>Bacillales</taxon>
        <taxon>Bacillaceae</taxon>
        <taxon>Heyndrickxia</taxon>
    </lineage>
</organism>
<evidence type="ECO:0000313" key="2">
    <source>
        <dbReference type="EMBL" id="PKR85369.1"/>
    </source>
</evidence>
<gene>
    <name evidence="2" type="ORF">CWO92_09260</name>
</gene>
<dbReference type="RefSeq" id="WP_101353924.1">
    <property type="nucleotide sequence ID" value="NZ_PIQO01000005.1"/>
</dbReference>
<dbReference type="GO" id="GO:0032259">
    <property type="term" value="P:methylation"/>
    <property type="evidence" value="ECO:0007669"/>
    <property type="project" value="UniProtKB-KW"/>
</dbReference>
<dbReference type="Gene3D" id="3.40.50.150">
    <property type="entry name" value="Vaccinia Virus protein VP39"/>
    <property type="match status" value="1"/>
</dbReference>
<proteinExistence type="predicted"/>
<protein>
    <submittedName>
        <fullName evidence="2">Class I SAM-dependent methyltransferase</fullName>
    </submittedName>
</protein>
<dbReference type="EMBL" id="PIQO01000005">
    <property type="protein sequence ID" value="PKR85369.1"/>
    <property type="molecule type" value="Genomic_DNA"/>
</dbReference>
<dbReference type="PANTHER" id="PTHR43591">
    <property type="entry name" value="METHYLTRANSFERASE"/>
    <property type="match status" value="1"/>
</dbReference>
<keyword evidence="3" id="KW-1185">Reference proteome</keyword>
<dbReference type="Pfam" id="PF13649">
    <property type="entry name" value="Methyltransf_25"/>
    <property type="match status" value="1"/>
</dbReference>
<dbReference type="CDD" id="cd02440">
    <property type="entry name" value="AdoMet_MTases"/>
    <property type="match status" value="1"/>
</dbReference>
<feature type="domain" description="Methyltransferase" evidence="1">
    <location>
        <begin position="40"/>
        <end position="132"/>
    </location>
</feature>
<dbReference type="InterPro" id="IPR041698">
    <property type="entry name" value="Methyltransf_25"/>
</dbReference>
<dbReference type="PANTHER" id="PTHR43591:SF24">
    <property type="entry name" value="2-METHOXY-6-POLYPRENYL-1,4-BENZOQUINOL METHYLASE, MITOCHONDRIAL"/>
    <property type="match status" value="1"/>
</dbReference>
<sequence length="245" mass="27801">MADEIFENPRLAHIYDSFDPDRSDLDAYEIMVDEFRANSILDIGCGTGTLACRLAAKGKEVIGLDPAEASLKVAKTKHWSDHVNWIQGTALDLPSLKVDLVTMTANVSQVFLTDEEWKQTLLAIRRVLLPGGRLVFESRKPESQAWLEWNKESTYQRVDVPKCGFVEGWVEVIDVRDSLVSFRWTYVFNNDGAIITSDSTLRFRNLEEITKSLREVGLLVEEVREAPDRPGREYVVIARRPTDIG</sequence>
<evidence type="ECO:0000259" key="1">
    <source>
        <dbReference type="Pfam" id="PF13649"/>
    </source>
</evidence>
<accession>A0A2N3LLF3</accession>
<dbReference type="OrthoDB" id="9811589at2"/>
<dbReference type="SUPFAM" id="SSF53335">
    <property type="entry name" value="S-adenosyl-L-methionine-dependent methyltransferases"/>
    <property type="match status" value="1"/>
</dbReference>
<dbReference type="AlphaFoldDB" id="A0A2N3LLF3"/>
<evidence type="ECO:0000313" key="3">
    <source>
        <dbReference type="Proteomes" id="UP000233440"/>
    </source>
</evidence>
<keyword evidence="2" id="KW-0808">Transferase</keyword>
<keyword evidence="2" id="KW-0489">Methyltransferase</keyword>
<dbReference type="InterPro" id="IPR029063">
    <property type="entry name" value="SAM-dependent_MTases_sf"/>
</dbReference>
<dbReference type="Proteomes" id="UP000233440">
    <property type="component" value="Unassembled WGS sequence"/>
</dbReference>
<dbReference type="GO" id="GO:0008168">
    <property type="term" value="F:methyltransferase activity"/>
    <property type="evidence" value="ECO:0007669"/>
    <property type="project" value="UniProtKB-KW"/>
</dbReference>
<reference evidence="2 3" key="1">
    <citation type="submission" date="2017-11" db="EMBL/GenBank/DDBJ databases">
        <title>Bacillus camelliae sp. nov., isolated from pu'er tea.</title>
        <authorList>
            <person name="Niu L."/>
        </authorList>
    </citation>
    <scope>NUCLEOTIDE SEQUENCE [LARGE SCALE GENOMIC DNA]</scope>
    <source>
        <strain evidence="2 3">7578-1</strain>
    </source>
</reference>
<comment type="caution">
    <text evidence="2">The sequence shown here is derived from an EMBL/GenBank/DDBJ whole genome shotgun (WGS) entry which is preliminary data.</text>
</comment>
<name>A0A2N3LLF3_9BACI</name>